<dbReference type="AlphaFoldDB" id="A0AAU9DCE7"/>
<dbReference type="Proteomes" id="UP001321804">
    <property type="component" value="Chromosome"/>
</dbReference>
<dbReference type="REBASE" id="722948">
    <property type="entry name" value="Lsp2ORF20100P"/>
</dbReference>
<keyword evidence="10" id="KW-0238">DNA-binding</keyword>
<evidence type="ECO:0000313" key="12">
    <source>
        <dbReference type="EMBL" id="BDR57450.1"/>
    </source>
</evidence>
<comment type="similarity">
    <text evidence="2">Belongs to the HsdR family.</text>
</comment>
<dbReference type="InterPro" id="IPR027417">
    <property type="entry name" value="P-loop_NTPase"/>
</dbReference>
<dbReference type="Pfam" id="PF18766">
    <property type="entry name" value="SWI2_SNF2"/>
    <property type="match status" value="1"/>
</dbReference>
<comment type="catalytic activity">
    <reaction evidence="1">
        <text>Endonucleolytic cleavage of DNA to give random double-stranded fragments with terminal 5'-phosphates, ATP is simultaneously hydrolyzed.</text>
        <dbReference type="EC" id="3.1.21.3"/>
    </reaction>
</comment>
<dbReference type="GO" id="GO:0005524">
    <property type="term" value="F:ATP binding"/>
    <property type="evidence" value="ECO:0007669"/>
    <property type="project" value="UniProtKB-KW"/>
</dbReference>
<dbReference type="SMART" id="SM00487">
    <property type="entry name" value="DEXDc"/>
    <property type="match status" value="1"/>
</dbReference>
<keyword evidence="5" id="KW-0547">Nucleotide-binding</keyword>
<dbReference type="InterPro" id="IPR055180">
    <property type="entry name" value="HsdR_RecA-like_helicase_dom_2"/>
</dbReference>
<evidence type="ECO:0000256" key="9">
    <source>
        <dbReference type="ARBA" id="ARBA00022840"/>
    </source>
</evidence>
<dbReference type="SUPFAM" id="SSF52540">
    <property type="entry name" value="P-loop containing nucleoside triphosphate hydrolases"/>
    <property type="match status" value="1"/>
</dbReference>
<gene>
    <name evidence="12" type="primary">hsdR</name>
    <name evidence="12" type="ORF">KIMC2_20120</name>
</gene>
<dbReference type="GO" id="GO:0003677">
    <property type="term" value="F:DNA binding"/>
    <property type="evidence" value="ECO:0007669"/>
    <property type="project" value="UniProtKB-KW"/>
</dbReference>
<proteinExistence type="inferred from homology"/>
<dbReference type="Gene3D" id="3.90.1570.50">
    <property type="match status" value="1"/>
</dbReference>
<evidence type="ECO:0000256" key="1">
    <source>
        <dbReference type="ARBA" id="ARBA00000851"/>
    </source>
</evidence>
<keyword evidence="6" id="KW-0680">Restriction system</keyword>
<dbReference type="GO" id="GO:0009035">
    <property type="term" value="F:type I site-specific deoxyribonuclease activity"/>
    <property type="evidence" value="ECO:0007669"/>
    <property type="project" value="UniProtKB-EC"/>
</dbReference>
<evidence type="ECO:0000256" key="3">
    <source>
        <dbReference type="ARBA" id="ARBA00012654"/>
    </source>
</evidence>
<dbReference type="PROSITE" id="PS51192">
    <property type="entry name" value="HELICASE_ATP_BIND_1"/>
    <property type="match status" value="1"/>
</dbReference>
<evidence type="ECO:0000256" key="6">
    <source>
        <dbReference type="ARBA" id="ARBA00022747"/>
    </source>
</evidence>
<accession>A0AAU9DCE7</accession>
<feature type="domain" description="Helicase ATP-binding" evidence="11">
    <location>
        <begin position="278"/>
        <end position="440"/>
    </location>
</feature>
<keyword evidence="4" id="KW-0540">Nuclease</keyword>
<dbReference type="EC" id="3.1.21.3" evidence="3"/>
<dbReference type="Pfam" id="PF04313">
    <property type="entry name" value="HSDR_N"/>
    <property type="match status" value="1"/>
</dbReference>
<dbReference type="EMBL" id="AP026801">
    <property type="protein sequence ID" value="BDR57450.1"/>
    <property type="molecule type" value="Genomic_DNA"/>
</dbReference>
<dbReference type="PANTHER" id="PTHR30195">
    <property type="entry name" value="TYPE I SITE-SPECIFIC DEOXYRIBONUCLEASE PROTEIN SUBUNIT M AND R"/>
    <property type="match status" value="1"/>
</dbReference>
<dbReference type="InterPro" id="IPR007409">
    <property type="entry name" value="Restrct_endonuc_type1_HsdR_N"/>
</dbReference>
<evidence type="ECO:0000259" key="11">
    <source>
        <dbReference type="PROSITE" id="PS51192"/>
    </source>
</evidence>
<dbReference type="InterPro" id="IPR014001">
    <property type="entry name" value="Helicase_ATP-bd"/>
</dbReference>
<dbReference type="GO" id="GO:0009307">
    <property type="term" value="P:DNA restriction-modification system"/>
    <property type="evidence" value="ECO:0007669"/>
    <property type="project" value="UniProtKB-KW"/>
</dbReference>
<dbReference type="CDD" id="cd22332">
    <property type="entry name" value="HsdR_N"/>
    <property type="match status" value="1"/>
</dbReference>
<dbReference type="KEGG" id="xak:KIMC2_20120"/>
<evidence type="ECO:0000256" key="8">
    <source>
        <dbReference type="ARBA" id="ARBA00022801"/>
    </source>
</evidence>
<evidence type="ECO:0000256" key="10">
    <source>
        <dbReference type="ARBA" id="ARBA00023125"/>
    </source>
</evidence>
<dbReference type="Pfam" id="PF22679">
    <property type="entry name" value="T1R_D3-like"/>
    <property type="match status" value="1"/>
</dbReference>
<evidence type="ECO:0000313" key="13">
    <source>
        <dbReference type="Proteomes" id="UP001321804"/>
    </source>
</evidence>
<keyword evidence="13" id="KW-1185">Reference proteome</keyword>
<sequence>MAEEKFEQAILTKLQSEGWTYNEVLSGCSDDKLYDHWRDILNRNNRTKLDGTPLSDQEFNSLKIELNKNKTPYEAQLVLAGAGNIGTLPLTRDDGTQLEIEIFYGDEIAGGRSEYEVVNQITFNHLPTTLSQKRRIDILLLINGLPVAHVEEKDEALQNQWNAFEQLQKYDGDGMYTGLMSFVQVQFILSQHSAHYLARPKNCDSYNRDFVFGWRDDEGKDVTNTMEFTHQEMGIPALHRLVTTNMIPDAANDNLMVMRSYQIQATRAILDRMREMEQNHLVEKEGGYIWHTTGSGKTVTSFKVAQLIAAMPRVQHVLFIVDRVDLVNQTYENFKSYAYKTFENRIKIVDGHQLKKDIKDQISHVFLITVQGLDKAVKSGLTSEQRMVIIMDEAHRSASGDAVSRIKKALPKTTWFGFTGTPNFYSDEVKDIKTSRNVSTYDIFGKRLHRYTIKDAIGDGNVLGFDVSYYKTAIEAENSDQKTDKEMEKAVYNTTSYHESVVQDIIDHWDDNSSGPLIGGIRQKKYFQAMFAVSGKQAAVEYYNLFKTLAPQLKVTMSYSRDEDNGVGTANLQESLKTAMSDYQKMFNTMNFLDSPNSERSFLNDITKRLARKKPYNHNDPNDILDLVIVSDQLLTGFDSKFVNIIYLDKVLAEGLLIQAMSRTNRVLNKEAKPYGKVRFYRKGELMEENVSQALVIYTKGGNDTIADAEKPSSPKEQQDLMNNDILAPKMSTQIEDITPKIEELKKLAGDDFSQEPVGEKEQMKFVLTAQEVNSAVQKMVQQGFQFGTEVEKVDESGNSTGETVELPIQSIDELSALQARMNDVNEKLPKKKQMDFTDYKISVEKYSSEIIDYDYLIELLNNYMDEKTPENEAAIKEHVESSKSMEELDLKRLLEGILAGHFHKHFTSQSFKNVIKEIHKENQELELNRWAYENGYNSEDIFEAYQLFIPGVDIKNNPSLNSKVNEINTKLDLSFKKKKELKEKLIEQFEKMDK</sequence>
<organism evidence="12 13">
    <name type="scientific">Xylocopilactobacillus apis</name>
    <dbReference type="NCBI Taxonomy" id="2932183"/>
    <lineage>
        <taxon>Bacteria</taxon>
        <taxon>Bacillati</taxon>
        <taxon>Bacillota</taxon>
        <taxon>Bacilli</taxon>
        <taxon>Lactobacillales</taxon>
        <taxon>Lactobacillaceae</taxon>
        <taxon>Xylocopilactobacillus</taxon>
    </lineage>
</organism>
<evidence type="ECO:0000256" key="7">
    <source>
        <dbReference type="ARBA" id="ARBA00022759"/>
    </source>
</evidence>
<protein>
    <recommendedName>
        <fullName evidence="3">type I site-specific deoxyribonuclease</fullName>
        <ecNumber evidence="3">3.1.21.3</ecNumber>
    </recommendedName>
</protein>
<dbReference type="InterPro" id="IPR051268">
    <property type="entry name" value="Type-I_R_enzyme_R_subunit"/>
</dbReference>
<dbReference type="InterPro" id="IPR040980">
    <property type="entry name" value="SWI2_SNF2"/>
</dbReference>
<evidence type="ECO:0000256" key="2">
    <source>
        <dbReference type="ARBA" id="ARBA00008598"/>
    </source>
</evidence>
<dbReference type="Gene3D" id="3.40.50.300">
    <property type="entry name" value="P-loop containing nucleotide triphosphate hydrolases"/>
    <property type="match status" value="2"/>
</dbReference>
<name>A0AAU9DCE7_9LACO</name>
<evidence type="ECO:0000256" key="5">
    <source>
        <dbReference type="ARBA" id="ARBA00022741"/>
    </source>
</evidence>
<keyword evidence="7" id="KW-0255">Endonuclease</keyword>
<reference evidence="12 13" key="1">
    <citation type="journal article" date="2023" name="Microbiol. Spectr.">
        <title>Symbiosis of Carpenter Bees with Uncharacterized Lactic Acid Bacteria Showing NAD Auxotrophy.</title>
        <authorList>
            <person name="Kawasaki S."/>
            <person name="Ozawa K."/>
            <person name="Mori T."/>
            <person name="Yamamoto A."/>
            <person name="Ito M."/>
            <person name="Ohkuma M."/>
            <person name="Sakamoto M."/>
            <person name="Matsutani M."/>
        </authorList>
    </citation>
    <scope>NUCLEOTIDE SEQUENCE [LARGE SCALE GENOMIC DNA]</scope>
    <source>
        <strain evidence="12 13">KimC2</strain>
    </source>
</reference>
<keyword evidence="9" id="KW-0067">ATP-binding</keyword>
<evidence type="ECO:0000256" key="4">
    <source>
        <dbReference type="ARBA" id="ARBA00022722"/>
    </source>
</evidence>
<dbReference type="RefSeq" id="WP_317696557.1">
    <property type="nucleotide sequence ID" value="NZ_AP026801.1"/>
</dbReference>
<dbReference type="PANTHER" id="PTHR30195:SF16">
    <property type="entry name" value="TYPE I RESTRICTION ENZYME ENDONUCLEASE SUBUNIT"/>
    <property type="match status" value="1"/>
</dbReference>
<keyword evidence="8" id="KW-0378">Hydrolase</keyword>